<dbReference type="EC" id="3.4.21.-" evidence="12"/>
<comment type="subcellular location">
    <subcellularLocation>
        <location evidence="1 13">Secreted</location>
    </subcellularLocation>
</comment>
<evidence type="ECO:0000256" key="10">
    <source>
        <dbReference type="ARBA" id="ARBA00023180"/>
    </source>
</evidence>
<dbReference type="InterPro" id="IPR038565">
    <property type="entry name" value="CLIP_sf"/>
</dbReference>
<evidence type="ECO:0000256" key="5">
    <source>
        <dbReference type="ARBA" id="ARBA00022729"/>
    </source>
</evidence>
<dbReference type="SMART" id="SM00680">
    <property type="entry name" value="CLIP"/>
    <property type="match status" value="1"/>
</dbReference>
<keyword evidence="8" id="KW-0391">Immunity</keyword>
<evidence type="ECO:0000256" key="3">
    <source>
        <dbReference type="ARBA" id="ARBA00022588"/>
    </source>
</evidence>
<dbReference type="Pfam" id="PF12032">
    <property type="entry name" value="CLIP"/>
    <property type="match status" value="1"/>
</dbReference>
<evidence type="ECO:0000256" key="13">
    <source>
        <dbReference type="RuleBase" id="RU366078"/>
    </source>
</evidence>
<evidence type="ECO:0000256" key="2">
    <source>
        <dbReference type="ARBA" id="ARBA00022525"/>
    </source>
</evidence>
<sequence length="372" mass="41127">MVILRGLSPLVLTLFWIAATSHAATLFDTCTDGAGVRGVCVPLKDCDTVGALLRRGGLTSQEREYLMKSDCGASTAGRLVCCPLPRSLKARFSAPASLPPVGVCGIDTSDRIVGGEIAKPDDFPWLARIQYFKPNRRFGFHCGGVLINERYVLTAAHCIHSVPSSWTLYKVRFGEYDTQTDKDCNYYDPTDCEDAQQDVLIASYYIHEDYFQENGADYNDIALIRLALPVTYTYFIQPICLPVTEEQKQLPTETSRMMVAGWGQTENKSASQYKMFLEVPGWTNDKCRDAFSSVSVDIIDTQLCAGGEVGKDSCRGDSGGPLMKKHTVGGKIAWFLKGIVSFGTEKCGTEDVPGVYSRVSKYMDWILENIEE</sequence>
<comment type="domain">
    <text evidence="13">The clip domain consists of 35-55 residues which are 'knitted' together usually by 3 conserved disulfide bonds forming a clip-like compact structure.</text>
</comment>
<keyword evidence="4 12" id="KW-0645">Protease</keyword>
<keyword evidence="15" id="KW-1185">Reference proteome</keyword>
<evidence type="ECO:0000256" key="11">
    <source>
        <dbReference type="ARBA" id="ARBA00024195"/>
    </source>
</evidence>
<keyword evidence="2 13" id="KW-0964">Secreted</keyword>
<proteinExistence type="inferred from homology"/>
<dbReference type="InterPro" id="IPR051487">
    <property type="entry name" value="Ser/Thr_Proteases_Immune/Dev"/>
</dbReference>
<dbReference type="VEuPathDB" id="VectorBase:AAEL000074"/>
<dbReference type="InterPro" id="IPR022700">
    <property type="entry name" value="CLIP"/>
</dbReference>
<evidence type="ECO:0000256" key="7">
    <source>
        <dbReference type="ARBA" id="ARBA00022825"/>
    </source>
</evidence>
<dbReference type="Pfam" id="PF00089">
    <property type="entry name" value="Trypsin"/>
    <property type="match status" value="1"/>
</dbReference>
<dbReference type="Gene3D" id="3.30.1640.30">
    <property type="match status" value="1"/>
</dbReference>
<accession>A0A1S4EUW4</accession>
<dbReference type="PROSITE" id="PS00135">
    <property type="entry name" value="TRYPSIN_SER"/>
    <property type="match status" value="1"/>
</dbReference>
<dbReference type="InterPro" id="IPR033116">
    <property type="entry name" value="TRYPSIN_SER"/>
</dbReference>
<keyword evidence="6 12" id="KW-0378">Hydrolase</keyword>
<keyword evidence="7 12" id="KW-0720">Serine protease</keyword>
<evidence type="ECO:0000256" key="9">
    <source>
        <dbReference type="ARBA" id="ARBA00023157"/>
    </source>
</evidence>
<dbReference type="PROSITE" id="PS00134">
    <property type="entry name" value="TRYPSIN_HIS"/>
    <property type="match status" value="1"/>
</dbReference>
<dbReference type="FunFam" id="2.40.10.10:FF:000028">
    <property type="entry name" value="Serine protease easter"/>
    <property type="match status" value="1"/>
</dbReference>
<keyword evidence="10" id="KW-0325">Glycoprotein</keyword>
<evidence type="ECO:0000256" key="6">
    <source>
        <dbReference type="ARBA" id="ARBA00022801"/>
    </source>
</evidence>
<organism evidence="14 15">
    <name type="scientific">Aedes aegypti</name>
    <name type="common">Yellowfever mosquito</name>
    <name type="synonym">Culex aegypti</name>
    <dbReference type="NCBI Taxonomy" id="7159"/>
    <lineage>
        <taxon>Eukaryota</taxon>
        <taxon>Metazoa</taxon>
        <taxon>Ecdysozoa</taxon>
        <taxon>Arthropoda</taxon>
        <taxon>Hexapoda</taxon>
        <taxon>Insecta</taxon>
        <taxon>Pterygota</taxon>
        <taxon>Neoptera</taxon>
        <taxon>Endopterygota</taxon>
        <taxon>Diptera</taxon>
        <taxon>Nematocera</taxon>
        <taxon>Culicoidea</taxon>
        <taxon>Culicidae</taxon>
        <taxon>Culicinae</taxon>
        <taxon>Aedini</taxon>
        <taxon>Aedes</taxon>
        <taxon>Stegomyia</taxon>
    </lineage>
</organism>
<evidence type="ECO:0000256" key="12">
    <source>
        <dbReference type="RuleBase" id="RU363034"/>
    </source>
</evidence>
<reference evidence="14 15" key="1">
    <citation type="submission" date="2017-06" db="EMBL/GenBank/DDBJ databases">
        <title>Aedes aegypti genome working group (AGWG) sequencing and assembly.</title>
        <authorList>
            <consortium name="Aedes aegypti Genome Working Group (AGWG)"/>
            <person name="Matthews B.J."/>
        </authorList>
    </citation>
    <scope>NUCLEOTIDE SEQUENCE [LARGE SCALE GENOMIC DNA]</scope>
    <source>
        <strain evidence="14 15">LVP_AGWG</strain>
    </source>
</reference>
<dbReference type="FunFam" id="2.40.10.10:FF:000084">
    <property type="entry name" value="Serine protease easter"/>
    <property type="match status" value="1"/>
</dbReference>
<protein>
    <recommendedName>
        <fullName evidence="13">CLIP domain-containing serine protease</fullName>
        <ecNumber evidence="12">3.4.21.-</ecNumber>
    </recommendedName>
</protein>
<dbReference type="InterPro" id="IPR001254">
    <property type="entry name" value="Trypsin_dom"/>
</dbReference>
<evidence type="ECO:0000256" key="4">
    <source>
        <dbReference type="ARBA" id="ARBA00022670"/>
    </source>
</evidence>
<name>A0A1S4EUW4_AEDAE</name>
<dbReference type="GO" id="GO:0006508">
    <property type="term" value="P:proteolysis"/>
    <property type="evidence" value="ECO:0007669"/>
    <property type="project" value="UniProtKB-KW"/>
</dbReference>
<evidence type="ECO:0000313" key="15">
    <source>
        <dbReference type="Proteomes" id="UP000008820"/>
    </source>
</evidence>
<evidence type="ECO:0000313" key="14">
    <source>
        <dbReference type="EnsemblMetazoa" id="AAEL000074-PA"/>
    </source>
</evidence>
<dbReference type="PRINTS" id="PR00722">
    <property type="entry name" value="CHYMOTRYPSIN"/>
</dbReference>
<dbReference type="PROSITE" id="PS50240">
    <property type="entry name" value="TRYPSIN_DOM"/>
    <property type="match status" value="1"/>
</dbReference>
<feature type="chain" id="PRO_5036529592" description="CLIP domain-containing serine protease" evidence="13">
    <location>
        <begin position="24"/>
        <end position="372"/>
    </location>
</feature>
<gene>
    <name evidence="14" type="primary">5563566</name>
</gene>
<evidence type="ECO:0000256" key="1">
    <source>
        <dbReference type="ARBA" id="ARBA00004613"/>
    </source>
</evidence>
<dbReference type="InterPro" id="IPR018114">
    <property type="entry name" value="TRYPSIN_HIS"/>
</dbReference>
<dbReference type="AlphaFoldDB" id="A0A1S4EUW4"/>
<dbReference type="Gene3D" id="2.40.10.10">
    <property type="entry name" value="Trypsin-like serine proteases"/>
    <property type="match status" value="2"/>
</dbReference>
<dbReference type="PROSITE" id="PS51888">
    <property type="entry name" value="CLIP"/>
    <property type="match status" value="1"/>
</dbReference>
<keyword evidence="9" id="KW-1015">Disulfide bond</keyword>
<dbReference type="Proteomes" id="UP000008820">
    <property type="component" value="Chromosome 3"/>
</dbReference>
<dbReference type="EnsemblMetazoa" id="AAEL000074-RA">
    <property type="protein sequence ID" value="AAEL000074-PA"/>
    <property type="gene ID" value="AAEL000074"/>
</dbReference>
<feature type="signal peptide" evidence="13">
    <location>
        <begin position="1"/>
        <end position="23"/>
    </location>
</feature>
<dbReference type="GO" id="GO:0004252">
    <property type="term" value="F:serine-type endopeptidase activity"/>
    <property type="evidence" value="ECO:0007669"/>
    <property type="project" value="UniProtKB-UniRule"/>
</dbReference>
<dbReference type="SUPFAM" id="SSF50494">
    <property type="entry name" value="Trypsin-like serine proteases"/>
    <property type="match status" value="1"/>
</dbReference>
<dbReference type="InterPro" id="IPR001314">
    <property type="entry name" value="Peptidase_S1A"/>
</dbReference>
<keyword evidence="3" id="KW-0399">Innate immunity</keyword>
<dbReference type="GO" id="GO:0045087">
    <property type="term" value="P:innate immune response"/>
    <property type="evidence" value="ECO:0007669"/>
    <property type="project" value="UniProtKB-KW"/>
</dbReference>
<dbReference type="SMART" id="SM00020">
    <property type="entry name" value="Tryp_SPc"/>
    <property type="match status" value="1"/>
</dbReference>
<dbReference type="OrthoDB" id="9028152at2759"/>
<dbReference type="InParanoid" id="A0A1S4EUW4"/>
<dbReference type="InterPro" id="IPR043504">
    <property type="entry name" value="Peptidase_S1_PA_chymotrypsin"/>
</dbReference>
<comment type="similarity">
    <text evidence="11 13">Belongs to the peptidase S1 family. CLIP subfamily.</text>
</comment>
<evidence type="ECO:0000256" key="8">
    <source>
        <dbReference type="ARBA" id="ARBA00022859"/>
    </source>
</evidence>
<dbReference type="GO" id="GO:0005576">
    <property type="term" value="C:extracellular region"/>
    <property type="evidence" value="ECO:0007669"/>
    <property type="project" value="UniProtKB-SubCell"/>
</dbReference>
<dbReference type="CDD" id="cd00190">
    <property type="entry name" value="Tryp_SPc"/>
    <property type="match status" value="1"/>
</dbReference>
<dbReference type="PANTHER" id="PTHR24256">
    <property type="entry name" value="TRYPTASE-RELATED"/>
    <property type="match status" value="1"/>
</dbReference>
<reference evidence="14" key="2">
    <citation type="submission" date="2020-05" db="UniProtKB">
        <authorList>
            <consortium name="EnsemblMetazoa"/>
        </authorList>
    </citation>
    <scope>IDENTIFICATION</scope>
    <source>
        <strain evidence="14">LVP_AGWG</strain>
    </source>
</reference>
<dbReference type="InterPro" id="IPR009003">
    <property type="entry name" value="Peptidase_S1_PA"/>
</dbReference>
<keyword evidence="5 13" id="KW-0732">Signal</keyword>